<evidence type="ECO:0008006" key="10">
    <source>
        <dbReference type="Google" id="ProtNLM"/>
    </source>
</evidence>
<protein>
    <recommendedName>
        <fullName evidence="10">Sulfite exporter TauE/SafE family protein</fullName>
    </recommendedName>
</protein>
<feature type="transmembrane region" description="Helical" evidence="6">
    <location>
        <begin position="322"/>
        <end position="343"/>
    </location>
</feature>
<comment type="caution">
    <text evidence="8">The sequence shown here is derived from an EMBL/GenBank/DDBJ whole genome shotgun (WGS) entry which is preliminary data.</text>
</comment>
<comment type="subcellular location">
    <subcellularLocation>
        <location evidence="1">Membrane</location>
        <topology evidence="1">Multi-pass membrane protein</topology>
    </subcellularLocation>
</comment>
<sequence length="458" mass="48323">MTRTAQLIPLLVVAGLSASCSAAAAFNSTSSLPDHHHLPNLLIQASRWREHYLADQASSLGGETRPNTVAAWVLSFLAAAVSSAGGVGGGSLFLPILNLVAGLSLKRATTYSSFMVTGGAASNVLYNLLRTRGGGLLIDYDIALLFQPCLLLGVSLGVVCNVMFPEWLITVLFALFLAFCTAKTCRAGVKIWRSEGGGGEAGSGHDNKLPLLMARDGSLVDNGGGGAGFPWKDVALLVMVWLCFFALHVFIGDKHGKGVIQIKPCGVAYWLLNMSQLPFAVAFTWYIIYAKSKKQVVDDQEDGKKTPVDAGMETLPSLTFPLAAFVTGALSGLFGIGGGLLLNPVLLQIGIPPQTAAATSTFMVLFCASMSMVQFILLGMKGIREAAIYGGICFVASIVGSVVIHRAIRKSGRVSLIVFLVTGIMALSTVIVICVGALDIWVQYSTGAYMGFKLPCPH</sequence>
<proteinExistence type="inferred from homology"/>
<dbReference type="Proteomes" id="UP001054889">
    <property type="component" value="Unassembled WGS sequence"/>
</dbReference>
<dbReference type="PROSITE" id="PS51257">
    <property type="entry name" value="PROKAR_LIPOPROTEIN"/>
    <property type="match status" value="1"/>
</dbReference>
<evidence type="ECO:0000256" key="7">
    <source>
        <dbReference type="SAM" id="SignalP"/>
    </source>
</evidence>
<feature type="transmembrane region" description="Helical" evidence="6">
    <location>
        <begin position="234"/>
        <end position="251"/>
    </location>
</feature>
<dbReference type="AlphaFoldDB" id="A0AAV5C4X4"/>
<evidence type="ECO:0000313" key="8">
    <source>
        <dbReference type="EMBL" id="GJM92907.1"/>
    </source>
</evidence>
<evidence type="ECO:0000256" key="1">
    <source>
        <dbReference type="ARBA" id="ARBA00004141"/>
    </source>
</evidence>
<dbReference type="Pfam" id="PF01925">
    <property type="entry name" value="TauE"/>
    <property type="match status" value="2"/>
</dbReference>
<organism evidence="8 9">
    <name type="scientific">Eleusine coracana subsp. coracana</name>
    <dbReference type="NCBI Taxonomy" id="191504"/>
    <lineage>
        <taxon>Eukaryota</taxon>
        <taxon>Viridiplantae</taxon>
        <taxon>Streptophyta</taxon>
        <taxon>Embryophyta</taxon>
        <taxon>Tracheophyta</taxon>
        <taxon>Spermatophyta</taxon>
        <taxon>Magnoliopsida</taxon>
        <taxon>Liliopsida</taxon>
        <taxon>Poales</taxon>
        <taxon>Poaceae</taxon>
        <taxon>PACMAD clade</taxon>
        <taxon>Chloridoideae</taxon>
        <taxon>Cynodonteae</taxon>
        <taxon>Eleusininae</taxon>
        <taxon>Eleusine</taxon>
    </lineage>
</organism>
<dbReference type="GO" id="GO:0016020">
    <property type="term" value="C:membrane"/>
    <property type="evidence" value="ECO:0007669"/>
    <property type="project" value="UniProtKB-SubCell"/>
</dbReference>
<feature type="transmembrane region" description="Helical" evidence="6">
    <location>
        <begin position="416"/>
        <end position="442"/>
    </location>
</feature>
<evidence type="ECO:0000256" key="6">
    <source>
        <dbReference type="SAM" id="Phobius"/>
    </source>
</evidence>
<feature type="transmembrane region" description="Helical" evidence="6">
    <location>
        <begin position="267"/>
        <end position="288"/>
    </location>
</feature>
<keyword evidence="7" id="KW-0732">Signal</keyword>
<keyword evidence="9" id="KW-1185">Reference proteome</keyword>
<feature type="transmembrane region" description="Helical" evidence="6">
    <location>
        <begin position="69"/>
        <end position="96"/>
    </location>
</feature>
<reference evidence="8" key="1">
    <citation type="journal article" date="2018" name="DNA Res.">
        <title>Multiple hybrid de novo genome assembly of finger millet, an orphan allotetraploid crop.</title>
        <authorList>
            <person name="Hatakeyama M."/>
            <person name="Aluri S."/>
            <person name="Balachadran M.T."/>
            <person name="Sivarajan S.R."/>
            <person name="Patrignani A."/>
            <person name="Gruter S."/>
            <person name="Poveda L."/>
            <person name="Shimizu-Inatsugi R."/>
            <person name="Baeten J."/>
            <person name="Francoijs K.J."/>
            <person name="Nataraja K.N."/>
            <person name="Reddy Y.A.N."/>
            <person name="Phadnis S."/>
            <person name="Ravikumar R.L."/>
            <person name="Schlapbach R."/>
            <person name="Sreeman S.M."/>
            <person name="Shimizu K.K."/>
        </authorList>
    </citation>
    <scope>NUCLEOTIDE SEQUENCE</scope>
</reference>
<gene>
    <name evidence="8" type="primary">ga09413</name>
    <name evidence="8" type="ORF">PR202_ga09413</name>
</gene>
<comment type="similarity">
    <text evidence="2">Belongs to the 4-toluene sulfonate uptake permease (TSUP) (TC 2.A.102) family.</text>
</comment>
<keyword evidence="5 6" id="KW-0472">Membrane</keyword>
<evidence type="ECO:0000256" key="2">
    <source>
        <dbReference type="ARBA" id="ARBA00009142"/>
    </source>
</evidence>
<dbReference type="PANTHER" id="PTHR14255">
    <property type="entry name" value="CEREBLON"/>
    <property type="match status" value="1"/>
</dbReference>
<dbReference type="GO" id="GO:0016567">
    <property type="term" value="P:protein ubiquitination"/>
    <property type="evidence" value="ECO:0007669"/>
    <property type="project" value="TreeGrafter"/>
</dbReference>
<accession>A0AAV5C4X4</accession>
<feature type="transmembrane region" description="Helical" evidence="6">
    <location>
        <begin position="167"/>
        <end position="189"/>
    </location>
</feature>
<keyword evidence="3 6" id="KW-0812">Transmembrane</keyword>
<evidence type="ECO:0000256" key="4">
    <source>
        <dbReference type="ARBA" id="ARBA00022989"/>
    </source>
</evidence>
<name>A0AAV5C4X4_ELECO</name>
<feature type="transmembrane region" description="Helical" evidence="6">
    <location>
        <begin position="355"/>
        <end position="380"/>
    </location>
</feature>
<dbReference type="PANTHER" id="PTHR14255:SF3">
    <property type="entry name" value="SULFITE EXPORTER TAUE_SAFE FAMILY PROTEIN 5-RELATED"/>
    <property type="match status" value="1"/>
</dbReference>
<evidence type="ECO:0000256" key="5">
    <source>
        <dbReference type="ARBA" id="ARBA00023136"/>
    </source>
</evidence>
<reference evidence="8" key="2">
    <citation type="submission" date="2021-12" db="EMBL/GenBank/DDBJ databases">
        <title>Resequencing data analysis of finger millet.</title>
        <authorList>
            <person name="Hatakeyama M."/>
            <person name="Aluri S."/>
            <person name="Balachadran M.T."/>
            <person name="Sivarajan S.R."/>
            <person name="Poveda L."/>
            <person name="Shimizu-Inatsugi R."/>
            <person name="Schlapbach R."/>
            <person name="Sreeman S.M."/>
            <person name="Shimizu K.K."/>
        </authorList>
    </citation>
    <scope>NUCLEOTIDE SEQUENCE</scope>
</reference>
<dbReference type="EMBL" id="BQKI01000004">
    <property type="protein sequence ID" value="GJM92907.1"/>
    <property type="molecule type" value="Genomic_DNA"/>
</dbReference>
<feature type="transmembrane region" description="Helical" evidence="6">
    <location>
        <begin position="140"/>
        <end position="160"/>
    </location>
</feature>
<feature type="chain" id="PRO_5044011337" description="Sulfite exporter TauE/SafE family protein" evidence="7">
    <location>
        <begin position="26"/>
        <end position="458"/>
    </location>
</feature>
<dbReference type="GO" id="GO:0031464">
    <property type="term" value="C:Cul4A-RING E3 ubiquitin ligase complex"/>
    <property type="evidence" value="ECO:0007669"/>
    <property type="project" value="TreeGrafter"/>
</dbReference>
<feature type="signal peptide" evidence="7">
    <location>
        <begin position="1"/>
        <end position="25"/>
    </location>
</feature>
<feature type="transmembrane region" description="Helical" evidence="6">
    <location>
        <begin position="386"/>
        <end position="404"/>
    </location>
</feature>
<dbReference type="InterPro" id="IPR002781">
    <property type="entry name" value="TM_pro_TauE-like"/>
</dbReference>
<evidence type="ECO:0000256" key="3">
    <source>
        <dbReference type="ARBA" id="ARBA00022692"/>
    </source>
</evidence>
<evidence type="ECO:0000313" key="9">
    <source>
        <dbReference type="Proteomes" id="UP001054889"/>
    </source>
</evidence>
<keyword evidence="4 6" id="KW-1133">Transmembrane helix</keyword>